<evidence type="ECO:0000256" key="7">
    <source>
        <dbReference type="ARBA" id="ARBA00022840"/>
    </source>
</evidence>
<accession>A0A7T0G381</accession>
<dbReference type="GO" id="GO:0005524">
    <property type="term" value="F:ATP binding"/>
    <property type="evidence" value="ECO:0007669"/>
    <property type="project" value="UniProtKB-KW"/>
</dbReference>
<keyword evidence="3" id="KW-0597">Phosphoprotein</keyword>
<dbReference type="CDD" id="cd00130">
    <property type="entry name" value="PAS"/>
    <property type="match status" value="1"/>
</dbReference>
<dbReference type="PRINTS" id="PR00344">
    <property type="entry name" value="BCTRLSENSOR"/>
</dbReference>
<evidence type="ECO:0000256" key="8">
    <source>
        <dbReference type="ARBA" id="ARBA00023012"/>
    </source>
</evidence>
<organism evidence="11 12">
    <name type="scientific">Candidatus Nitrohelix vancouverensis</name>
    <dbReference type="NCBI Taxonomy" id="2705534"/>
    <lineage>
        <taxon>Bacteria</taxon>
        <taxon>Pseudomonadati</taxon>
        <taxon>Nitrospinota/Tectimicrobiota group</taxon>
        <taxon>Nitrospinota</taxon>
        <taxon>Nitrospinia</taxon>
        <taxon>Nitrospinales</taxon>
        <taxon>Nitrospinaceae</taxon>
        <taxon>Candidatus Nitrohelix</taxon>
    </lineage>
</organism>
<dbReference type="Pfam" id="PF02518">
    <property type="entry name" value="HATPase_c"/>
    <property type="match status" value="1"/>
</dbReference>
<evidence type="ECO:0000256" key="9">
    <source>
        <dbReference type="SAM" id="Phobius"/>
    </source>
</evidence>
<dbReference type="SUPFAM" id="SSF55785">
    <property type="entry name" value="PYP-like sensor domain (PAS domain)"/>
    <property type="match status" value="1"/>
</dbReference>
<feature type="transmembrane region" description="Helical" evidence="9">
    <location>
        <begin position="20"/>
        <end position="37"/>
    </location>
</feature>
<gene>
    <name evidence="11" type="ORF">G3M78_06815</name>
</gene>
<evidence type="ECO:0000256" key="3">
    <source>
        <dbReference type="ARBA" id="ARBA00022553"/>
    </source>
</evidence>
<dbReference type="GO" id="GO:0006355">
    <property type="term" value="P:regulation of DNA-templated transcription"/>
    <property type="evidence" value="ECO:0007669"/>
    <property type="project" value="InterPro"/>
</dbReference>
<evidence type="ECO:0000256" key="5">
    <source>
        <dbReference type="ARBA" id="ARBA00022741"/>
    </source>
</evidence>
<proteinExistence type="predicted"/>
<dbReference type="PANTHER" id="PTHR43065">
    <property type="entry name" value="SENSOR HISTIDINE KINASE"/>
    <property type="match status" value="1"/>
</dbReference>
<evidence type="ECO:0000256" key="2">
    <source>
        <dbReference type="ARBA" id="ARBA00012438"/>
    </source>
</evidence>
<dbReference type="SMART" id="SM00388">
    <property type="entry name" value="HisKA"/>
    <property type="match status" value="1"/>
</dbReference>
<dbReference type="InterPro" id="IPR003661">
    <property type="entry name" value="HisK_dim/P_dom"/>
</dbReference>
<dbReference type="InterPro" id="IPR000014">
    <property type="entry name" value="PAS"/>
</dbReference>
<dbReference type="Pfam" id="PF00989">
    <property type="entry name" value="PAS"/>
    <property type="match status" value="1"/>
</dbReference>
<dbReference type="InterPro" id="IPR036097">
    <property type="entry name" value="HisK_dim/P_sf"/>
</dbReference>
<dbReference type="SMART" id="SM00091">
    <property type="entry name" value="PAS"/>
    <property type="match status" value="1"/>
</dbReference>
<evidence type="ECO:0000313" key="11">
    <source>
        <dbReference type="EMBL" id="QPJ65115.1"/>
    </source>
</evidence>
<keyword evidence="9" id="KW-0472">Membrane</keyword>
<dbReference type="InterPro" id="IPR004358">
    <property type="entry name" value="Sig_transdc_His_kin-like_C"/>
</dbReference>
<dbReference type="Proteomes" id="UP000594464">
    <property type="component" value="Chromosome"/>
</dbReference>
<dbReference type="SMART" id="SM00387">
    <property type="entry name" value="HATPase_c"/>
    <property type="match status" value="1"/>
</dbReference>
<dbReference type="PROSITE" id="PS50109">
    <property type="entry name" value="HIS_KIN"/>
    <property type="match status" value="1"/>
</dbReference>
<feature type="domain" description="Histidine kinase" evidence="10">
    <location>
        <begin position="343"/>
        <end position="562"/>
    </location>
</feature>
<evidence type="ECO:0000313" key="12">
    <source>
        <dbReference type="Proteomes" id="UP000594464"/>
    </source>
</evidence>
<dbReference type="PANTHER" id="PTHR43065:SF46">
    <property type="entry name" value="C4-DICARBOXYLATE TRANSPORT SENSOR PROTEIN DCTB"/>
    <property type="match status" value="1"/>
</dbReference>
<dbReference type="EC" id="2.7.13.3" evidence="2"/>
<dbReference type="InterPro" id="IPR036890">
    <property type="entry name" value="HATPase_C_sf"/>
</dbReference>
<dbReference type="InterPro" id="IPR003594">
    <property type="entry name" value="HATPase_dom"/>
</dbReference>
<dbReference type="Gene3D" id="3.30.450.20">
    <property type="entry name" value="PAS domain"/>
    <property type="match status" value="1"/>
</dbReference>
<feature type="transmembrane region" description="Helical" evidence="9">
    <location>
        <begin position="125"/>
        <end position="143"/>
    </location>
</feature>
<feature type="transmembrane region" description="Helical" evidence="9">
    <location>
        <begin position="43"/>
        <end position="67"/>
    </location>
</feature>
<evidence type="ECO:0000256" key="4">
    <source>
        <dbReference type="ARBA" id="ARBA00022679"/>
    </source>
</evidence>
<dbReference type="InterPro" id="IPR005467">
    <property type="entry name" value="His_kinase_dom"/>
</dbReference>
<dbReference type="CDD" id="cd00082">
    <property type="entry name" value="HisKA"/>
    <property type="match status" value="1"/>
</dbReference>
<evidence type="ECO:0000256" key="6">
    <source>
        <dbReference type="ARBA" id="ARBA00022777"/>
    </source>
</evidence>
<dbReference type="Gene3D" id="1.10.287.130">
    <property type="match status" value="1"/>
</dbReference>
<dbReference type="KEGG" id="nva:G3M78_06815"/>
<dbReference type="GO" id="GO:0000155">
    <property type="term" value="F:phosphorelay sensor kinase activity"/>
    <property type="evidence" value="ECO:0007669"/>
    <property type="project" value="InterPro"/>
</dbReference>
<dbReference type="Pfam" id="PF25323">
    <property type="entry name" value="6TM_PilS"/>
    <property type="match status" value="1"/>
</dbReference>
<dbReference type="NCBIfam" id="TIGR00229">
    <property type="entry name" value="sensory_box"/>
    <property type="match status" value="1"/>
</dbReference>
<name>A0A7T0G381_9BACT</name>
<comment type="catalytic activity">
    <reaction evidence="1">
        <text>ATP + protein L-histidine = ADP + protein N-phospho-L-histidine.</text>
        <dbReference type="EC" id="2.7.13.3"/>
    </reaction>
</comment>
<keyword evidence="8" id="KW-0902">Two-component regulatory system</keyword>
<dbReference type="EMBL" id="CP048620">
    <property type="protein sequence ID" value="QPJ65115.1"/>
    <property type="molecule type" value="Genomic_DNA"/>
</dbReference>
<keyword evidence="9" id="KW-1133">Transmembrane helix</keyword>
<keyword evidence="4" id="KW-0808">Transferase</keyword>
<dbReference type="Pfam" id="PF00512">
    <property type="entry name" value="HisKA"/>
    <property type="match status" value="1"/>
</dbReference>
<dbReference type="Gene3D" id="3.30.565.10">
    <property type="entry name" value="Histidine kinase-like ATPase, C-terminal domain"/>
    <property type="match status" value="1"/>
</dbReference>
<keyword evidence="5" id="KW-0547">Nucleotide-binding</keyword>
<dbReference type="AlphaFoldDB" id="A0A7T0G381"/>
<dbReference type="InterPro" id="IPR013767">
    <property type="entry name" value="PAS_fold"/>
</dbReference>
<feature type="transmembrane region" description="Helical" evidence="9">
    <location>
        <begin position="74"/>
        <end position="95"/>
    </location>
</feature>
<dbReference type="InterPro" id="IPR035965">
    <property type="entry name" value="PAS-like_dom_sf"/>
</dbReference>
<sequence length="583" mass="64766">MQEIKADFDRELFLRIRTIMILRVVMLTGFVGLALTLQQRGGFIGPVVPLSVVLGAAYFLTLVYVLFYKYCRRLYWVASVQSVGDLLIVSGLLYATGGIDSPLSFLYLFVIIATSALLPRAASFLVASGASIIYGLLVDLQYFDLIEPVSLFAEAHVSFESGFGFYIIALNIASFYAVAYLASILSHRLRLIKEELALKDIDLQELQEFNQKIIQNMGNGLLATDQEGRVTSINRAGEETLGCRSVDVMAMHCYEVLPLPGLEDLIRSSRSVSFPLELLGKFMRRDGQEIFVRAKVSRLEEHEDPESGKGFIVVFEDQTAMSEMQEKISQAEQMAAVGRMSAGLAHEIRNPLASLSGSIQVLNEGLKLDAVYQKLMGIVITETERLNSIVSDFLNYSQPPKNRKSRININTLVQDVIILMKNSVDYRPAIQITWDRLESGSFVMADGLQIRQILWNLCINALHAMKDEGELRISLQWTKNFKVYKQSTIKEGLLLSIKDTGCGIPKEQLKSIYDPFYTTKDDGVGLGLATVYQIVQQAGGTIEVESEPGEGTLFRVFLPMSRAANKAGGDKNVQSLASTSETH</sequence>
<feature type="transmembrane region" description="Helical" evidence="9">
    <location>
        <begin position="163"/>
        <end position="185"/>
    </location>
</feature>
<keyword evidence="6" id="KW-0418">Kinase</keyword>
<keyword evidence="7" id="KW-0067">ATP-binding</keyword>
<reference evidence="12" key="1">
    <citation type="submission" date="2020-02" db="EMBL/GenBank/DDBJ databases">
        <title>Genomic and physiological characterization of two novel Nitrospinaceae genera.</title>
        <authorList>
            <person name="Mueller A.J."/>
            <person name="Jung M.-Y."/>
            <person name="Strachan C.R."/>
            <person name="Herbold C.W."/>
            <person name="Kirkegaard R.H."/>
            <person name="Daims H."/>
        </authorList>
    </citation>
    <scope>NUCLEOTIDE SEQUENCE [LARGE SCALE GENOMIC DNA]</scope>
</reference>
<dbReference type="SUPFAM" id="SSF55874">
    <property type="entry name" value="ATPase domain of HSP90 chaperone/DNA topoisomerase II/histidine kinase"/>
    <property type="match status" value="1"/>
</dbReference>
<evidence type="ECO:0000259" key="10">
    <source>
        <dbReference type="PROSITE" id="PS50109"/>
    </source>
</evidence>
<evidence type="ECO:0000256" key="1">
    <source>
        <dbReference type="ARBA" id="ARBA00000085"/>
    </source>
</evidence>
<protein>
    <recommendedName>
        <fullName evidence="2">histidine kinase</fullName>
        <ecNumber evidence="2">2.7.13.3</ecNumber>
    </recommendedName>
</protein>
<keyword evidence="9" id="KW-0812">Transmembrane</keyword>
<dbReference type="SUPFAM" id="SSF47384">
    <property type="entry name" value="Homodimeric domain of signal transducing histidine kinase"/>
    <property type="match status" value="1"/>
</dbReference>